<dbReference type="EMBL" id="CAJOBH010286232">
    <property type="protein sequence ID" value="CAF5175528.1"/>
    <property type="molecule type" value="Genomic_DNA"/>
</dbReference>
<evidence type="ECO:0000313" key="2">
    <source>
        <dbReference type="EMBL" id="CAF5175528.1"/>
    </source>
</evidence>
<evidence type="ECO:0000313" key="1">
    <source>
        <dbReference type="EMBL" id="CAF4216159.1"/>
    </source>
</evidence>
<dbReference type="Proteomes" id="UP000681720">
    <property type="component" value="Unassembled WGS sequence"/>
</dbReference>
<sequence length="63" mass="7085">NGLVILTVDGEFEVKLGITNDNLSSSWRLYQTKLFVQDPEEPEQDLVHPSQVSLFVGIINNLN</sequence>
<dbReference type="AlphaFoldDB" id="A0A8S2SAP1"/>
<comment type="caution">
    <text evidence="1">The sequence shown here is derived from an EMBL/GenBank/DDBJ whole genome shotgun (WGS) entry which is preliminary data.</text>
</comment>
<gene>
    <name evidence="2" type="ORF">BYL167_LOCUS78127</name>
    <name evidence="1" type="ORF">GIL414_LOCUS22188</name>
</gene>
<accession>A0A8S2SAP1</accession>
<feature type="non-terminal residue" evidence="1">
    <location>
        <position position="1"/>
    </location>
</feature>
<dbReference type="EMBL" id="CAJOBJ010021254">
    <property type="protein sequence ID" value="CAF4216159.1"/>
    <property type="molecule type" value="Genomic_DNA"/>
</dbReference>
<reference evidence="1" key="1">
    <citation type="submission" date="2021-02" db="EMBL/GenBank/DDBJ databases">
        <authorList>
            <person name="Nowell W R."/>
        </authorList>
    </citation>
    <scope>NUCLEOTIDE SEQUENCE</scope>
</reference>
<evidence type="ECO:0000313" key="3">
    <source>
        <dbReference type="Proteomes" id="UP000681720"/>
    </source>
</evidence>
<name>A0A8S2SAP1_9BILA</name>
<organism evidence="1 3">
    <name type="scientific">Rotaria magnacalcarata</name>
    <dbReference type="NCBI Taxonomy" id="392030"/>
    <lineage>
        <taxon>Eukaryota</taxon>
        <taxon>Metazoa</taxon>
        <taxon>Spiralia</taxon>
        <taxon>Gnathifera</taxon>
        <taxon>Rotifera</taxon>
        <taxon>Eurotatoria</taxon>
        <taxon>Bdelloidea</taxon>
        <taxon>Philodinida</taxon>
        <taxon>Philodinidae</taxon>
        <taxon>Rotaria</taxon>
    </lineage>
</organism>
<dbReference type="Proteomes" id="UP000681967">
    <property type="component" value="Unassembled WGS sequence"/>
</dbReference>
<feature type="non-terminal residue" evidence="1">
    <location>
        <position position="63"/>
    </location>
</feature>
<proteinExistence type="predicted"/>
<protein>
    <submittedName>
        <fullName evidence="1">Uncharacterized protein</fullName>
    </submittedName>
</protein>